<organism evidence="1">
    <name type="scientific">marine sediment metagenome</name>
    <dbReference type="NCBI Taxonomy" id="412755"/>
    <lineage>
        <taxon>unclassified sequences</taxon>
        <taxon>metagenomes</taxon>
        <taxon>ecological metagenomes</taxon>
    </lineage>
</organism>
<dbReference type="AlphaFoldDB" id="A0A0F9NCL4"/>
<comment type="caution">
    <text evidence="1">The sequence shown here is derived from an EMBL/GenBank/DDBJ whole genome shotgun (WGS) entry which is preliminary data.</text>
</comment>
<proteinExistence type="predicted"/>
<sequence length="96" mass="9974">MSIAELDALYAAAVAAIYDADYATAIQKLMAMKARLASTPNLTRSLGGGGSQSISWNPSELDSLIKDCRQQQAAAAASTGGIFQTSKVTYARAGTE</sequence>
<evidence type="ECO:0000313" key="1">
    <source>
        <dbReference type="EMBL" id="KKN09702.1"/>
    </source>
</evidence>
<reference evidence="1" key="1">
    <citation type="journal article" date="2015" name="Nature">
        <title>Complex archaea that bridge the gap between prokaryotes and eukaryotes.</title>
        <authorList>
            <person name="Spang A."/>
            <person name="Saw J.H."/>
            <person name="Jorgensen S.L."/>
            <person name="Zaremba-Niedzwiedzka K."/>
            <person name="Martijn J."/>
            <person name="Lind A.E."/>
            <person name="van Eijk R."/>
            <person name="Schleper C."/>
            <person name="Guy L."/>
            <person name="Ettema T.J."/>
        </authorList>
    </citation>
    <scope>NUCLEOTIDE SEQUENCE</scope>
</reference>
<dbReference type="EMBL" id="LAZR01004316">
    <property type="protein sequence ID" value="KKN09702.1"/>
    <property type="molecule type" value="Genomic_DNA"/>
</dbReference>
<accession>A0A0F9NCL4</accession>
<gene>
    <name evidence="1" type="ORF">LCGC14_1044000</name>
</gene>
<name>A0A0F9NCL4_9ZZZZ</name>
<protein>
    <submittedName>
        <fullName evidence="1">Uncharacterized protein</fullName>
    </submittedName>
</protein>